<evidence type="ECO:0000313" key="1">
    <source>
        <dbReference type="EMBL" id="MCA9759415.1"/>
    </source>
</evidence>
<feature type="non-terminal residue" evidence="1">
    <location>
        <position position="409"/>
    </location>
</feature>
<proteinExistence type="predicted"/>
<organism evidence="1 2">
    <name type="scientific">Eiseniibacteriota bacterium</name>
    <dbReference type="NCBI Taxonomy" id="2212470"/>
    <lineage>
        <taxon>Bacteria</taxon>
        <taxon>Candidatus Eiseniibacteriota</taxon>
    </lineage>
</organism>
<accession>A0A956NHF5</accession>
<name>A0A956NHF5_UNCEI</name>
<dbReference type="AlphaFoldDB" id="A0A956NHF5"/>
<reference evidence="1" key="1">
    <citation type="submission" date="2020-04" db="EMBL/GenBank/DDBJ databases">
        <authorList>
            <person name="Zhang T."/>
        </authorList>
    </citation>
    <scope>NUCLEOTIDE SEQUENCE</scope>
    <source>
        <strain evidence="1">HKST-UBA02</strain>
    </source>
</reference>
<sequence length="409" mass="44773">MNPDRRDLIAQWAFDTRSVLGRFHVWLDDVEVDWLEGSPESEVSFVGSGLEKALMVSTAVTALGTRLYGRYGEGKGADKATVNRVKKDADAISAYAMSESLWYLSRNLPENHAIMVSLGEGLMPKAGETPEMGANPLLGFGRVYARAEVAKFVHRRALEMINRPNYGWEQFWKDIETEGITIWGVAVDTLENTSRFAKGATTGPMCVLHLFDQPLRVSLPYEGYTGSLCLPNAVVRAAERRSVLANFHTPRALILSAIQDAYPGIQPNEVHVYTLQGPSRETRLNGLWSEWRDLGVHVVEEGWELPSGGHAFTESGTYAPTVLVGPYEAQDGRTHLFLTDGYAASAEAIQAASLDPILGLTTSLCVFSSRFDVPQERERYVMQLDPDGSDFASKLGDLLAPAGGTGTSA</sequence>
<comment type="caution">
    <text evidence="1">The sequence shown here is derived from an EMBL/GenBank/DDBJ whole genome shotgun (WGS) entry which is preliminary data.</text>
</comment>
<protein>
    <submittedName>
        <fullName evidence="1">Uncharacterized protein</fullName>
    </submittedName>
</protein>
<reference evidence="1" key="2">
    <citation type="journal article" date="2021" name="Microbiome">
        <title>Successional dynamics and alternative stable states in a saline activated sludge microbial community over 9 years.</title>
        <authorList>
            <person name="Wang Y."/>
            <person name="Ye J."/>
            <person name="Ju F."/>
            <person name="Liu L."/>
            <person name="Boyd J.A."/>
            <person name="Deng Y."/>
            <person name="Parks D.H."/>
            <person name="Jiang X."/>
            <person name="Yin X."/>
            <person name="Woodcroft B.J."/>
            <person name="Tyson G.W."/>
            <person name="Hugenholtz P."/>
            <person name="Polz M.F."/>
            <person name="Zhang T."/>
        </authorList>
    </citation>
    <scope>NUCLEOTIDE SEQUENCE</scope>
    <source>
        <strain evidence="1">HKST-UBA02</strain>
    </source>
</reference>
<evidence type="ECO:0000313" key="2">
    <source>
        <dbReference type="Proteomes" id="UP000739538"/>
    </source>
</evidence>
<dbReference type="EMBL" id="JAGQHS010000339">
    <property type="protein sequence ID" value="MCA9759415.1"/>
    <property type="molecule type" value="Genomic_DNA"/>
</dbReference>
<dbReference type="Proteomes" id="UP000739538">
    <property type="component" value="Unassembled WGS sequence"/>
</dbReference>
<gene>
    <name evidence="1" type="ORF">KDA27_26715</name>
</gene>